<dbReference type="AlphaFoldDB" id="A0A1B7NAI5"/>
<dbReference type="Pfam" id="PF20152">
    <property type="entry name" value="DUF6534"/>
    <property type="match status" value="1"/>
</dbReference>
<feature type="transmembrane region" description="Helical" evidence="1">
    <location>
        <begin position="164"/>
        <end position="186"/>
    </location>
</feature>
<evidence type="ECO:0000313" key="3">
    <source>
        <dbReference type="EMBL" id="OAX41855.1"/>
    </source>
</evidence>
<keyword evidence="4" id="KW-1185">Reference proteome</keyword>
<dbReference type="Proteomes" id="UP000092154">
    <property type="component" value="Unassembled WGS sequence"/>
</dbReference>
<dbReference type="STRING" id="1314800.A0A1B7NAI5"/>
<dbReference type="InterPro" id="IPR045339">
    <property type="entry name" value="DUF6534"/>
</dbReference>
<dbReference type="EMBL" id="KV448169">
    <property type="protein sequence ID" value="OAX41855.1"/>
    <property type="molecule type" value="Genomic_DNA"/>
</dbReference>
<dbReference type="PANTHER" id="PTHR40465:SF1">
    <property type="entry name" value="DUF6534 DOMAIN-CONTAINING PROTEIN"/>
    <property type="match status" value="1"/>
</dbReference>
<proteinExistence type="predicted"/>
<protein>
    <recommendedName>
        <fullName evidence="2">DUF6534 domain-containing protein</fullName>
    </recommendedName>
</protein>
<keyword evidence="1" id="KW-0472">Membrane</keyword>
<feature type="transmembrane region" description="Helical" evidence="1">
    <location>
        <begin position="59"/>
        <end position="79"/>
    </location>
</feature>
<dbReference type="InParanoid" id="A0A1B7NAI5"/>
<reference evidence="3 4" key="1">
    <citation type="submission" date="2016-06" db="EMBL/GenBank/DDBJ databases">
        <title>Comparative genomics of the ectomycorrhizal sister species Rhizopogon vinicolor and Rhizopogon vesiculosus (Basidiomycota: Boletales) reveals a divergence of the mating type B locus.</title>
        <authorList>
            <consortium name="DOE Joint Genome Institute"/>
            <person name="Mujic A.B."/>
            <person name="Kuo A."/>
            <person name="Tritt A."/>
            <person name="Lipzen A."/>
            <person name="Chen C."/>
            <person name="Johnson J."/>
            <person name="Sharma A."/>
            <person name="Barry K."/>
            <person name="Grigoriev I.V."/>
            <person name="Spatafora J.W."/>
        </authorList>
    </citation>
    <scope>NUCLEOTIDE SEQUENCE [LARGE SCALE GENOMIC DNA]</scope>
    <source>
        <strain evidence="3 4">AM-OR11-026</strain>
    </source>
</reference>
<feature type="transmembrane region" description="Helical" evidence="1">
    <location>
        <begin position="91"/>
        <end position="112"/>
    </location>
</feature>
<dbReference type="PANTHER" id="PTHR40465">
    <property type="entry name" value="CHROMOSOME 1, WHOLE GENOME SHOTGUN SEQUENCE"/>
    <property type="match status" value="1"/>
</dbReference>
<evidence type="ECO:0000313" key="4">
    <source>
        <dbReference type="Proteomes" id="UP000092154"/>
    </source>
</evidence>
<feature type="transmembrane region" description="Helical" evidence="1">
    <location>
        <begin position="132"/>
        <end position="152"/>
    </location>
</feature>
<sequence length="260" mass="28871">MFYGANCLQVYPSDNIYHKAVVAAAWTTDTAHQILGAVMIWQYLISNFGNYKFLSQNNVPQLMTLICSVIVSTIAQLFLTRRIWQLSGRIWVFPAFLIPASVSQLVFVSKVLTMTDITTQSFYALTPYATAVYTMAAVTDVSIAVIMCTLLARERRGFKRRTDVMLARLIILSVNSGLWTAVFALFTAAVATQKNLIFDWPQFCMSPLYCNTILGCLNARDFIQNGIHREGDDTSHLGPSLSVMTLQGSSRSSSPSGDHP</sequence>
<dbReference type="OrthoDB" id="2884999at2759"/>
<keyword evidence="1" id="KW-0812">Transmembrane</keyword>
<evidence type="ECO:0000259" key="2">
    <source>
        <dbReference type="Pfam" id="PF20152"/>
    </source>
</evidence>
<keyword evidence="1" id="KW-1133">Transmembrane helix</keyword>
<evidence type="ECO:0000256" key="1">
    <source>
        <dbReference type="SAM" id="Phobius"/>
    </source>
</evidence>
<name>A0A1B7NAI5_9AGAM</name>
<organism evidence="3 4">
    <name type="scientific">Rhizopogon vinicolor AM-OR11-026</name>
    <dbReference type="NCBI Taxonomy" id="1314800"/>
    <lineage>
        <taxon>Eukaryota</taxon>
        <taxon>Fungi</taxon>
        <taxon>Dikarya</taxon>
        <taxon>Basidiomycota</taxon>
        <taxon>Agaricomycotina</taxon>
        <taxon>Agaricomycetes</taxon>
        <taxon>Agaricomycetidae</taxon>
        <taxon>Boletales</taxon>
        <taxon>Suillineae</taxon>
        <taxon>Rhizopogonaceae</taxon>
        <taxon>Rhizopogon</taxon>
    </lineage>
</organism>
<feature type="domain" description="DUF6534" evidence="2">
    <location>
        <begin position="136"/>
        <end position="221"/>
    </location>
</feature>
<accession>A0A1B7NAI5</accession>
<gene>
    <name evidence="3" type="ORF">K503DRAFT_767251</name>
</gene>